<feature type="transmembrane region" description="Helical" evidence="2">
    <location>
        <begin position="177"/>
        <end position="199"/>
    </location>
</feature>
<feature type="transmembrane region" description="Helical" evidence="2">
    <location>
        <begin position="301"/>
        <end position="319"/>
    </location>
</feature>
<feature type="transmembrane region" description="Helical" evidence="2">
    <location>
        <begin position="234"/>
        <end position="253"/>
    </location>
</feature>
<keyword evidence="4" id="KW-1185">Reference proteome</keyword>
<dbReference type="InterPro" id="IPR046062">
    <property type="entry name" value="DUF6020"/>
</dbReference>
<gene>
    <name evidence="3" type="ORF">GCM10010921_07520</name>
</gene>
<protein>
    <submittedName>
        <fullName evidence="3">Uncharacterized protein</fullName>
    </submittedName>
</protein>
<dbReference type="EMBL" id="BMJY01000002">
    <property type="protein sequence ID" value="GGH37565.1"/>
    <property type="molecule type" value="Genomic_DNA"/>
</dbReference>
<comment type="caution">
    <text evidence="3">The sequence shown here is derived from an EMBL/GenBank/DDBJ whole genome shotgun (WGS) entry which is preliminary data.</text>
</comment>
<evidence type="ECO:0000313" key="4">
    <source>
        <dbReference type="Proteomes" id="UP000657592"/>
    </source>
</evidence>
<sequence>MTPNIPTPRPPMSRFLRTAVQASPLALLLSGFAVVGRRIRYDEWLGARPDRVFIEPLGPADALLWAAGGVLLAAALAALPVLYRAVGRARAMFRHPGQTPVRIRWWPMWSAGIFCAWVPYLLLYWPGVVLPDSFASIGPMLGERPLENHHPLAFTLFVGVFLHAGAFLGLSVTSSIALFSLTQMAIMATALGYACLWLTRRTHATVVTASAVAAFFAFTPVFAIYAINVQKDPLFAVAIMLLCLLLSDAAATNDGLRNPWTIARLALLAAWVSLWRNGGTVIVAACAVLLIFVWRRKAARAVLSVLAALLAVTIAVSAAEASGVTPAPQAEKLAVPLQQVARAMYTDGEISEDQAAVLEEVLPVERWRELYTPARVDAIKWAPDFDDEYLDAHTGRFLSVWLAMAPTNLGAYVEAWMLETFGFWAPGVKNGYGFIDTAVAENPFGIERTPRVETLWGLTGDELAERLDYFGSGTLAWILLVSAFGVATSPRRRYVLAYAPLVLVWLAGLAATPTAFSLRYVFSIALAVPLLLLAPLAAHAPPRTPVRGEGPQRAGRLWGSGGGEESTETQ</sequence>
<feature type="transmembrane region" description="Helical" evidence="2">
    <location>
        <begin position="273"/>
        <end position="294"/>
    </location>
</feature>
<evidence type="ECO:0000256" key="2">
    <source>
        <dbReference type="SAM" id="Phobius"/>
    </source>
</evidence>
<feature type="transmembrane region" description="Helical" evidence="2">
    <location>
        <begin position="518"/>
        <end position="538"/>
    </location>
</feature>
<dbReference type="Proteomes" id="UP000657592">
    <property type="component" value="Unassembled WGS sequence"/>
</dbReference>
<evidence type="ECO:0000256" key="1">
    <source>
        <dbReference type="SAM" id="MobiDB-lite"/>
    </source>
</evidence>
<proteinExistence type="predicted"/>
<keyword evidence="2" id="KW-0472">Membrane</keyword>
<keyword evidence="2" id="KW-0812">Transmembrane</keyword>
<reference evidence="3" key="2">
    <citation type="submission" date="2020-09" db="EMBL/GenBank/DDBJ databases">
        <authorList>
            <person name="Sun Q."/>
            <person name="Zhou Y."/>
        </authorList>
    </citation>
    <scope>NUCLEOTIDE SEQUENCE</scope>
    <source>
        <strain evidence="3">CGMCC 1.15794</strain>
    </source>
</reference>
<feature type="transmembrane region" description="Helical" evidence="2">
    <location>
        <begin position="205"/>
        <end position="227"/>
    </location>
</feature>
<feature type="region of interest" description="Disordered" evidence="1">
    <location>
        <begin position="543"/>
        <end position="570"/>
    </location>
</feature>
<feature type="transmembrane region" description="Helical" evidence="2">
    <location>
        <begin position="106"/>
        <end position="125"/>
    </location>
</feature>
<dbReference type="AlphaFoldDB" id="A0A917IEI1"/>
<feature type="transmembrane region" description="Helical" evidence="2">
    <location>
        <begin position="152"/>
        <end position="170"/>
    </location>
</feature>
<feature type="transmembrane region" description="Helical" evidence="2">
    <location>
        <begin position="494"/>
        <end position="512"/>
    </location>
</feature>
<reference evidence="3" key="1">
    <citation type="journal article" date="2014" name="Int. J. Syst. Evol. Microbiol.">
        <title>Complete genome sequence of Corynebacterium casei LMG S-19264T (=DSM 44701T), isolated from a smear-ripened cheese.</title>
        <authorList>
            <consortium name="US DOE Joint Genome Institute (JGI-PGF)"/>
            <person name="Walter F."/>
            <person name="Albersmeier A."/>
            <person name="Kalinowski J."/>
            <person name="Ruckert C."/>
        </authorList>
    </citation>
    <scope>NUCLEOTIDE SEQUENCE</scope>
    <source>
        <strain evidence="3">CGMCC 1.15794</strain>
    </source>
</reference>
<accession>A0A917IEI1</accession>
<name>A0A917IEI1_9MICO</name>
<keyword evidence="2" id="KW-1133">Transmembrane helix</keyword>
<feature type="transmembrane region" description="Helical" evidence="2">
    <location>
        <begin position="62"/>
        <end position="86"/>
    </location>
</feature>
<organism evidence="3 4">
    <name type="scientific">Microbacterium album</name>
    <dbReference type="NCBI Taxonomy" id="2053191"/>
    <lineage>
        <taxon>Bacteria</taxon>
        <taxon>Bacillati</taxon>
        <taxon>Actinomycetota</taxon>
        <taxon>Actinomycetes</taxon>
        <taxon>Micrococcales</taxon>
        <taxon>Microbacteriaceae</taxon>
        <taxon>Microbacterium</taxon>
    </lineage>
</organism>
<evidence type="ECO:0000313" key="3">
    <source>
        <dbReference type="EMBL" id="GGH37565.1"/>
    </source>
</evidence>
<feature type="transmembrane region" description="Helical" evidence="2">
    <location>
        <begin position="469"/>
        <end position="487"/>
    </location>
</feature>
<dbReference type="Pfam" id="PF19484">
    <property type="entry name" value="DUF6020"/>
    <property type="match status" value="1"/>
</dbReference>